<dbReference type="Proteomes" id="UP001060018">
    <property type="component" value="Chromosome"/>
</dbReference>
<evidence type="ECO:0000256" key="3">
    <source>
        <dbReference type="ARBA" id="ARBA00023125"/>
    </source>
</evidence>
<dbReference type="Gene3D" id="3.40.190.290">
    <property type="match status" value="1"/>
</dbReference>
<proteinExistence type="inferred from homology"/>
<dbReference type="PROSITE" id="PS50931">
    <property type="entry name" value="HTH_LYSR"/>
    <property type="match status" value="1"/>
</dbReference>
<keyword evidence="4" id="KW-0804">Transcription</keyword>
<dbReference type="InterPro" id="IPR036388">
    <property type="entry name" value="WH-like_DNA-bd_sf"/>
</dbReference>
<dbReference type="KEGG" id="gar:AOZ07_04010"/>
<dbReference type="SUPFAM" id="SSF53850">
    <property type="entry name" value="Periplasmic binding protein-like II"/>
    <property type="match status" value="1"/>
</dbReference>
<dbReference type="InterPro" id="IPR005119">
    <property type="entry name" value="LysR_subst-bd"/>
</dbReference>
<dbReference type="SUPFAM" id="SSF46785">
    <property type="entry name" value="Winged helix' DNA-binding domain"/>
    <property type="match status" value="1"/>
</dbReference>
<gene>
    <name evidence="6" type="ORF">NUH22_03430</name>
</gene>
<dbReference type="InterPro" id="IPR050950">
    <property type="entry name" value="HTH-type_LysR_regulators"/>
</dbReference>
<evidence type="ECO:0000313" key="6">
    <source>
        <dbReference type="EMBL" id="UUX59695.1"/>
    </source>
</evidence>
<dbReference type="PRINTS" id="PR00039">
    <property type="entry name" value="HTHLYSR"/>
</dbReference>
<name>A0AA95BQX0_9MICC</name>
<dbReference type="GO" id="GO:0005829">
    <property type="term" value="C:cytosol"/>
    <property type="evidence" value="ECO:0007669"/>
    <property type="project" value="TreeGrafter"/>
</dbReference>
<sequence length="301" mass="32070">MDVRQLRYFLAVVDYEGFSRAAEQLMIAQPSLSQTIKALEHEVGVPLFHRVGRRSLLSDAGKELVGPARLVVRDLEAAQSTMASLKGVRHGRLELTAMPSPAVEPLTTLIASYSRQYPRVALSTSAAFTAEDVISAVRSGGAEIGLLGSDKPISAPEVDVVQLERQPLVLVINPEIDDFGDREVIAGADLGGQRIVISQRGSLMRALVDDLRADGIDVEIAAEVAHRSSVLPLVLAGAGHAILPISWAPLARKLGLRIARLEPATELHVALVSRKSDLTPAAQAFLGVAGAYADTVSEQSI</sequence>
<evidence type="ECO:0000256" key="1">
    <source>
        <dbReference type="ARBA" id="ARBA00009437"/>
    </source>
</evidence>
<dbReference type="AlphaFoldDB" id="A0AA95BQX0"/>
<evidence type="ECO:0000256" key="2">
    <source>
        <dbReference type="ARBA" id="ARBA00023015"/>
    </source>
</evidence>
<dbReference type="RefSeq" id="WP_060700821.1">
    <property type="nucleotide sequence ID" value="NZ_CP012750.1"/>
</dbReference>
<evidence type="ECO:0000259" key="5">
    <source>
        <dbReference type="PROSITE" id="PS50931"/>
    </source>
</evidence>
<dbReference type="PANTHER" id="PTHR30419">
    <property type="entry name" value="HTH-TYPE TRANSCRIPTIONAL REGULATOR YBHD"/>
    <property type="match status" value="1"/>
</dbReference>
<dbReference type="Gene3D" id="1.10.10.10">
    <property type="entry name" value="Winged helix-like DNA-binding domain superfamily/Winged helix DNA-binding domain"/>
    <property type="match status" value="1"/>
</dbReference>
<accession>A0AA95BQX0</accession>
<dbReference type="GO" id="GO:0003677">
    <property type="term" value="F:DNA binding"/>
    <property type="evidence" value="ECO:0007669"/>
    <property type="project" value="UniProtKB-KW"/>
</dbReference>
<evidence type="ECO:0000313" key="7">
    <source>
        <dbReference type="Proteomes" id="UP001060018"/>
    </source>
</evidence>
<dbReference type="InterPro" id="IPR000847">
    <property type="entry name" value="LysR_HTH_N"/>
</dbReference>
<keyword evidence="3" id="KW-0238">DNA-binding</keyword>
<dbReference type="Pfam" id="PF03466">
    <property type="entry name" value="LysR_substrate"/>
    <property type="match status" value="1"/>
</dbReference>
<comment type="similarity">
    <text evidence="1">Belongs to the LysR transcriptional regulatory family.</text>
</comment>
<dbReference type="Pfam" id="PF00126">
    <property type="entry name" value="HTH_1"/>
    <property type="match status" value="1"/>
</dbReference>
<reference evidence="6" key="1">
    <citation type="journal article" date="2022" name="Pest Manag. Sci.">
        <title>Glutamicibacter halophytocola-mediated host fitness of potato tuber moth on Solanaceae crops.</title>
        <authorList>
            <person name="Wang W."/>
            <person name="Xiao G."/>
            <person name="Du G."/>
            <person name="Chang L."/>
            <person name="Yang Y."/>
            <person name="Ye J."/>
            <person name="Chen B."/>
        </authorList>
    </citation>
    <scope>NUCLEOTIDE SEQUENCE</scope>
    <source>
        <strain evidence="6">S2</strain>
    </source>
</reference>
<organism evidence="6 7">
    <name type="scientific">Glutamicibacter halophytocola</name>
    <dbReference type="NCBI Taxonomy" id="1933880"/>
    <lineage>
        <taxon>Bacteria</taxon>
        <taxon>Bacillati</taxon>
        <taxon>Actinomycetota</taxon>
        <taxon>Actinomycetes</taxon>
        <taxon>Micrococcales</taxon>
        <taxon>Micrococcaceae</taxon>
        <taxon>Glutamicibacter</taxon>
    </lineage>
</organism>
<dbReference type="EMBL" id="CP102487">
    <property type="protein sequence ID" value="UUX59695.1"/>
    <property type="molecule type" value="Genomic_DNA"/>
</dbReference>
<evidence type="ECO:0000256" key="4">
    <source>
        <dbReference type="ARBA" id="ARBA00023163"/>
    </source>
</evidence>
<keyword evidence="2" id="KW-0805">Transcription regulation</keyword>
<feature type="domain" description="HTH lysR-type" evidence="5">
    <location>
        <begin position="1"/>
        <end position="58"/>
    </location>
</feature>
<dbReference type="FunFam" id="1.10.10.10:FF:000001">
    <property type="entry name" value="LysR family transcriptional regulator"/>
    <property type="match status" value="1"/>
</dbReference>
<dbReference type="InterPro" id="IPR036390">
    <property type="entry name" value="WH_DNA-bd_sf"/>
</dbReference>
<dbReference type="GO" id="GO:0003700">
    <property type="term" value="F:DNA-binding transcription factor activity"/>
    <property type="evidence" value="ECO:0007669"/>
    <property type="project" value="InterPro"/>
</dbReference>
<protein>
    <submittedName>
        <fullName evidence="6">LysR family transcriptional regulator</fullName>
    </submittedName>
</protein>